<evidence type="ECO:0000313" key="3">
    <source>
        <dbReference type="EMBL" id="ETX14614.1"/>
    </source>
</evidence>
<dbReference type="InterPro" id="IPR000551">
    <property type="entry name" value="MerR-type_HTH_dom"/>
</dbReference>
<sequence length="404" mass="43478">MAKSPDAFRTISEVAEWLDTPAHVLRFWESKFSQVKPVKRAGGRRYYRPSDMELLGGIKKLLHDDGMTIKGVQKMLSERGIKAVAAYSAPVETATQPSYSDEEPQPQYDVTAQGDASHFEDAPLHEDVEPETPEPPRVVPFAPVARDAPTDDVVDRTEQGAAEAPGEQVEPALAQSTAEPETPLTEEQTLSDADASASPDAIDDIPDVPLGDPDDRHPPEADEASMAENVRQDDELAPANQGELFPRAAGPVPDFLSTPLEVRLRRSAPEETEREEHRAASTPAADAEWDNAEEAASVPSFHVPDTDPAGFPDAPAPDVPHGSRDLAHAPAEHHEAGDLNEPVETDAVWAVDSPPAEAPVPANTADLDLPESTLTHVSRLSRLTPAQAARIAPLAAKLRAFADR</sequence>
<dbReference type="GO" id="GO:0003677">
    <property type="term" value="F:DNA binding"/>
    <property type="evidence" value="ECO:0007669"/>
    <property type="project" value="InterPro"/>
</dbReference>
<feature type="compositionally biased region" description="Low complexity" evidence="1">
    <location>
        <begin position="177"/>
        <end position="200"/>
    </location>
</feature>
<dbReference type="AlphaFoldDB" id="X7EEU1"/>
<dbReference type="RefSeq" id="WP_244430338.1">
    <property type="nucleotide sequence ID" value="NZ_JALZ01000009.1"/>
</dbReference>
<dbReference type="GO" id="GO:0006355">
    <property type="term" value="P:regulation of DNA-templated transcription"/>
    <property type="evidence" value="ECO:0007669"/>
    <property type="project" value="InterPro"/>
</dbReference>
<dbReference type="SUPFAM" id="SSF46955">
    <property type="entry name" value="Putative DNA-binding domain"/>
    <property type="match status" value="1"/>
</dbReference>
<feature type="domain" description="HTH merR-type" evidence="2">
    <location>
        <begin position="10"/>
        <end position="78"/>
    </location>
</feature>
<dbReference type="InterPro" id="IPR009061">
    <property type="entry name" value="DNA-bd_dom_put_sf"/>
</dbReference>
<dbReference type="EMBL" id="JALZ01000009">
    <property type="protein sequence ID" value="ETX14614.1"/>
    <property type="molecule type" value="Genomic_DNA"/>
</dbReference>
<evidence type="ECO:0000313" key="4">
    <source>
        <dbReference type="Proteomes" id="UP000022447"/>
    </source>
</evidence>
<dbReference type="Pfam" id="PF13411">
    <property type="entry name" value="MerR_1"/>
    <property type="match status" value="1"/>
</dbReference>
<proteinExistence type="predicted"/>
<feature type="compositionally biased region" description="Basic and acidic residues" evidence="1">
    <location>
        <begin position="262"/>
        <end position="279"/>
    </location>
</feature>
<evidence type="ECO:0000259" key="2">
    <source>
        <dbReference type="PROSITE" id="PS50937"/>
    </source>
</evidence>
<dbReference type="PATRIC" id="fig|1449350.3.peg.2121"/>
<evidence type="ECO:0000256" key="1">
    <source>
        <dbReference type="SAM" id="MobiDB-lite"/>
    </source>
</evidence>
<dbReference type="SMART" id="SM00422">
    <property type="entry name" value="HTH_MERR"/>
    <property type="match status" value="1"/>
</dbReference>
<dbReference type="Proteomes" id="UP000022447">
    <property type="component" value="Unassembled WGS sequence"/>
</dbReference>
<feature type="region of interest" description="Disordered" evidence="1">
    <location>
        <begin position="126"/>
        <end position="344"/>
    </location>
</feature>
<comment type="caution">
    <text evidence="3">The sequence shown here is derived from an EMBL/GenBank/DDBJ whole genome shotgun (WGS) entry which is preliminary data.</text>
</comment>
<name>X7EEU1_9RHOB</name>
<feature type="compositionally biased region" description="Basic and acidic residues" evidence="1">
    <location>
        <begin position="321"/>
        <end position="337"/>
    </location>
</feature>
<gene>
    <name evidence="3" type="ORF">OCH239_21655</name>
</gene>
<dbReference type="eggNOG" id="COG0789">
    <property type="taxonomic scope" value="Bacteria"/>
</dbReference>
<dbReference type="STRING" id="1449350.OCH239_21655"/>
<keyword evidence="4" id="KW-1185">Reference proteome</keyword>
<dbReference type="Gene3D" id="1.10.1660.10">
    <property type="match status" value="1"/>
</dbReference>
<protein>
    <submittedName>
        <fullName evidence="3">MerR family transcriptional regulator</fullName>
    </submittedName>
</protein>
<dbReference type="PROSITE" id="PS50937">
    <property type="entry name" value="HTH_MERR_2"/>
    <property type="match status" value="1"/>
</dbReference>
<organism evidence="3 4">
    <name type="scientific">Roseivivax halodurans JCM 10272</name>
    <dbReference type="NCBI Taxonomy" id="1449350"/>
    <lineage>
        <taxon>Bacteria</taxon>
        <taxon>Pseudomonadati</taxon>
        <taxon>Pseudomonadota</taxon>
        <taxon>Alphaproteobacteria</taxon>
        <taxon>Rhodobacterales</taxon>
        <taxon>Roseobacteraceae</taxon>
        <taxon>Roseivivax</taxon>
    </lineage>
</organism>
<accession>X7EEU1</accession>
<reference evidence="3 4" key="1">
    <citation type="submission" date="2014-01" db="EMBL/GenBank/DDBJ databases">
        <title>Roseivivax halodurans JCM 10272 Genome Sequencing.</title>
        <authorList>
            <person name="Lai Q."/>
            <person name="Li G."/>
            <person name="Shao Z."/>
        </authorList>
    </citation>
    <scope>NUCLEOTIDE SEQUENCE [LARGE SCALE GENOMIC DNA]</scope>
    <source>
        <strain evidence="3 4">JCM 10272</strain>
    </source>
</reference>
<dbReference type="CDD" id="cd04765">
    <property type="entry name" value="HTH_MlrA-like_sg2"/>
    <property type="match status" value="1"/>
</dbReference>